<protein>
    <submittedName>
        <fullName evidence="1">Uncharacterized protein</fullName>
    </submittedName>
</protein>
<organism evidence="1 2">
    <name type="scientific">Methanoculleus bourgensis</name>
    <dbReference type="NCBI Taxonomy" id="83986"/>
    <lineage>
        <taxon>Archaea</taxon>
        <taxon>Methanobacteriati</taxon>
        <taxon>Methanobacteriota</taxon>
        <taxon>Stenosarchaea group</taxon>
        <taxon>Methanomicrobia</taxon>
        <taxon>Methanomicrobiales</taxon>
        <taxon>Methanomicrobiaceae</taxon>
        <taxon>Methanoculleus</taxon>
    </lineage>
</organism>
<sequence length="101" mass="11142">MSIGYSSYRAWLAQATVWLDNDPASDSNDSSLQQLLQTIKRLEQGGMREKHLRISIIIDLCTYVQQDQRTESAGDEHSGDGEGASVSRTAANKTVKCAFYG</sequence>
<dbReference type="EMBL" id="LT158599">
    <property type="protein sequence ID" value="CVK32573.1"/>
    <property type="molecule type" value="Genomic_DNA"/>
</dbReference>
<dbReference type="KEGG" id="mema:MMAB1_1360"/>
<gene>
    <name evidence="1" type="ORF">MMAB1_1360</name>
</gene>
<dbReference type="AlphaFoldDB" id="A0A0X3BKP8"/>
<evidence type="ECO:0000313" key="1">
    <source>
        <dbReference type="EMBL" id="CVK32573.1"/>
    </source>
</evidence>
<name>A0A0X3BKP8_9EURY</name>
<dbReference type="Proteomes" id="UP000069850">
    <property type="component" value="Chromosome 1"/>
</dbReference>
<accession>A0A0X3BKP8</accession>
<evidence type="ECO:0000313" key="2">
    <source>
        <dbReference type="Proteomes" id="UP000069850"/>
    </source>
</evidence>
<proteinExistence type="predicted"/>
<reference evidence="1 2" key="1">
    <citation type="submission" date="2016-01" db="EMBL/GenBank/DDBJ databases">
        <authorList>
            <person name="Manzoor S."/>
        </authorList>
    </citation>
    <scope>NUCLEOTIDE SEQUENCE [LARGE SCALE GENOMIC DNA]</scope>
    <source>
        <strain evidence="1">Methanoculleus sp MAB1</strain>
    </source>
</reference>